<accession>A0A3M7S4D2</accession>
<keyword evidence="2" id="KW-1185">Reference proteome</keyword>
<dbReference type="EMBL" id="REGN01002086">
    <property type="protein sequence ID" value="RNA30467.1"/>
    <property type="molecule type" value="Genomic_DNA"/>
</dbReference>
<sequence>MIKFDQHSSLLIKIPGPKKSSTFFKKQTFLSDSFNSLMSSMSKRSTVEFETSRLPNLFNVGLR</sequence>
<evidence type="ECO:0000313" key="1">
    <source>
        <dbReference type="EMBL" id="RNA30467.1"/>
    </source>
</evidence>
<reference evidence="1 2" key="1">
    <citation type="journal article" date="2018" name="Sci. Rep.">
        <title>Genomic signatures of local adaptation to the degree of environmental predictability in rotifers.</title>
        <authorList>
            <person name="Franch-Gras L."/>
            <person name="Hahn C."/>
            <person name="Garcia-Roger E.M."/>
            <person name="Carmona M.J."/>
            <person name="Serra M."/>
            <person name="Gomez A."/>
        </authorList>
    </citation>
    <scope>NUCLEOTIDE SEQUENCE [LARGE SCALE GENOMIC DNA]</scope>
    <source>
        <strain evidence="1">HYR1</strain>
    </source>
</reference>
<dbReference type="Proteomes" id="UP000276133">
    <property type="component" value="Unassembled WGS sequence"/>
</dbReference>
<proteinExistence type="predicted"/>
<name>A0A3M7S4D2_BRAPC</name>
<gene>
    <name evidence="1" type="ORF">BpHYR1_036230</name>
</gene>
<organism evidence="1 2">
    <name type="scientific">Brachionus plicatilis</name>
    <name type="common">Marine rotifer</name>
    <name type="synonym">Brachionus muelleri</name>
    <dbReference type="NCBI Taxonomy" id="10195"/>
    <lineage>
        <taxon>Eukaryota</taxon>
        <taxon>Metazoa</taxon>
        <taxon>Spiralia</taxon>
        <taxon>Gnathifera</taxon>
        <taxon>Rotifera</taxon>
        <taxon>Eurotatoria</taxon>
        <taxon>Monogononta</taxon>
        <taxon>Pseudotrocha</taxon>
        <taxon>Ploima</taxon>
        <taxon>Brachionidae</taxon>
        <taxon>Brachionus</taxon>
    </lineage>
</organism>
<evidence type="ECO:0000313" key="2">
    <source>
        <dbReference type="Proteomes" id="UP000276133"/>
    </source>
</evidence>
<dbReference type="AlphaFoldDB" id="A0A3M7S4D2"/>
<protein>
    <submittedName>
        <fullName evidence="1">Uncharacterized protein</fullName>
    </submittedName>
</protein>
<comment type="caution">
    <text evidence="1">The sequence shown here is derived from an EMBL/GenBank/DDBJ whole genome shotgun (WGS) entry which is preliminary data.</text>
</comment>